<protein>
    <submittedName>
        <fullName evidence="1">Serine/threonine-protein phosphatase</fullName>
    </submittedName>
</protein>
<organism evidence="1 2">
    <name type="scientific">Petralouisia muris</name>
    <dbReference type="NCBI Taxonomy" id="3032872"/>
    <lineage>
        <taxon>Bacteria</taxon>
        <taxon>Bacillati</taxon>
        <taxon>Bacillota</taxon>
        <taxon>Clostridia</taxon>
        <taxon>Lachnospirales</taxon>
        <taxon>Lachnospiraceae</taxon>
        <taxon>Petralouisia</taxon>
    </lineage>
</organism>
<evidence type="ECO:0000313" key="1">
    <source>
        <dbReference type="EMBL" id="TGY97783.1"/>
    </source>
</evidence>
<proteinExistence type="predicted"/>
<dbReference type="Proteomes" id="UP000304953">
    <property type="component" value="Unassembled WGS sequence"/>
</dbReference>
<reference evidence="1" key="1">
    <citation type="submission" date="2019-04" db="EMBL/GenBank/DDBJ databases">
        <title>Microbes associate with the intestines of laboratory mice.</title>
        <authorList>
            <person name="Navarre W."/>
            <person name="Wong E."/>
            <person name="Huang K."/>
            <person name="Tropini C."/>
            <person name="Ng K."/>
            <person name="Yu B."/>
        </authorList>
    </citation>
    <scope>NUCLEOTIDE SEQUENCE</scope>
    <source>
        <strain evidence="1">NM01_1-7b</strain>
    </source>
</reference>
<keyword evidence="2" id="KW-1185">Reference proteome</keyword>
<comment type="caution">
    <text evidence="1">The sequence shown here is derived from an EMBL/GenBank/DDBJ whole genome shotgun (WGS) entry which is preliminary data.</text>
</comment>
<gene>
    <name evidence="1" type="ORF">E5329_02705</name>
</gene>
<dbReference type="EMBL" id="SRYA01000004">
    <property type="protein sequence ID" value="TGY97783.1"/>
    <property type="molecule type" value="Genomic_DNA"/>
</dbReference>
<name>A0AC61S039_9FIRM</name>
<accession>A0AC61S039</accession>
<sequence>MAEMEKDIVTLRLFPENRAELQMKIEIGTSSIIGTRHSQEDTIFGYGSGKEAIALVCDGMGGLSGGEIASKAAAESLIDAWFGRKEIVDIPEFLEKEALKADERVFQQKNDKGERLRAGTTIVAAIIRGNELYWLSVGDSKIYIIRGEEILSVCREHNYRLTLNRQLEQGELTPEEYAAEEYRAEALISYLGMGNVSLMDLNRQPFCLENGDIVLLSSDGLYRSLAEEEILCLIKEFGGNMQETADVLTSAALGNKQSGQDNTSVVLMRYSLQDKKEEKKRMGGKKDEFKKM</sequence>
<evidence type="ECO:0000313" key="2">
    <source>
        <dbReference type="Proteomes" id="UP000304953"/>
    </source>
</evidence>